<dbReference type="GO" id="GO:0016020">
    <property type="term" value="C:membrane"/>
    <property type="evidence" value="ECO:0007669"/>
    <property type="project" value="UniProtKB-SubCell"/>
</dbReference>
<dbReference type="PANTHER" id="PTHR43027">
    <property type="entry name" value="DOXORUBICIN RESISTANCE ABC TRANSPORTER PERMEASE PROTEIN DRRC-RELATED"/>
    <property type="match status" value="1"/>
</dbReference>
<accession>A0A4Y9F9K1</accession>
<evidence type="ECO:0000256" key="2">
    <source>
        <dbReference type="ARBA" id="ARBA00022692"/>
    </source>
</evidence>
<evidence type="ECO:0000313" key="7">
    <source>
        <dbReference type="EMBL" id="TFU25199.1"/>
    </source>
</evidence>
<name>A0A4Y9F9K1_9DEIN</name>
<feature type="transmembrane region" description="Helical" evidence="5">
    <location>
        <begin position="53"/>
        <end position="75"/>
    </location>
</feature>
<feature type="transmembrane region" description="Helical" evidence="5">
    <location>
        <begin position="213"/>
        <end position="234"/>
    </location>
</feature>
<sequence length="241" mass="25019">MGYLLSLLLRESFWQIRIYLRDGMAVLFTFLLPGGFLVFWGRQEGADPFGASALAATLAAAVSGYATLAIGIASAREAGVLKRIRSTPFPLGWHLAGRLLAHALLGTLALGLVLGVGAVVLGFPLKGVGLAGILGTVWLGIAALGSLGLWVGSLASSAARAAHLTNATLFPLFVLTVFAQQGRLPEWALPLVSALPLQSMAALLRSSLEGGGWSWGSAVILFAWMGIGLGLAGLRFARSPS</sequence>
<dbReference type="PANTHER" id="PTHR43027:SF2">
    <property type="entry name" value="TRANSPORT PERMEASE PROTEIN"/>
    <property type="match status" value="1"/>
</dbReference>
<evidence type="ECO:0000259" key="6">
    <source>
        <dbReference type="Pfam" id="PF01061"/>
    </source>
</evidence>
<protein>
    <recommendedName>
        <fullName evidence="6">ABC-2 type transporter transmembrane domain-containing protein</fullName>
    </recommendedName>
</protein>
<comment type="subcellular location">
    <subcellularLocation>
        <location evidence="1">Membrane</location>
        <topology evidence="1">Multi-pass membrane protein</topology>
    </subcellularLocation>
</comment>
<dbReference type="AlphaFoldDB" id="A0A4Y9F9K1"/>
<dbReference type="RefSeq" id="WP_135261011.1">
    <property type="nucleotide sequence ID" value="NZ_SJZF01000030.1"/>
</dbReference>
<reference evidence="7 8" key="1">
    <citation type="submission" date="2019-03" db="EMBL/GenBank/DDBJ databases">
        <title>Thermus tengchongensis species for the arsenic transformation mechanism.</title>
        <authorList>
            <person name="Yuan G.C."/>
        </authorList>
    </citation>
    <scope>NUCLEOTIDE SEQUENCE [LARGE SCALE GENOMIC DNA]</scope>
    <source>
        <strain evidence="7 8">15W</strain>
    </source>
</reference>
<dbReference type="GO" id="GO:0140359">
    <property type="term" value="F:ABC-type transporter activity"/>
    <property type="evidence" value="ECO:0007669"/>
    <property type="project" value="InterPro"/>
</dbReference>
<evidence type="ECO:0000256" key="1">
    <source>
        <dbReference type="ARBA" id="ARBA00004141"/>
    </source>
</evidence>
<evidence type="ECO:0000313" key="8">
    <source>
        <dbReference type="Proteomes" id="UP000297668"/>
    </source>
</evidence>
<feature type="domain" description="ABC-2 type transporter transmembrane" evidence="6">
    <location>
        <begin position="37"/>
        <end position="206"/>
    </location>
</feature>
<dbReference type="InterPro" id="IPR052902">
    <property type="entry name" value="ABC-2_transporter"/>
</dbReference>
<dbReference type="Proteomes" id="UP000297668">
    <property type="component" value="Unassembled WGS sequence"/>
</dbReference>
<evidence type="ECO:0000256" key="5">
    <source>
        <dbReference type="SAM" id="Phobius"/>
    </source>
</evidence>
<keyword evidence="3 5" id="KW-1133">Transmembrane helix</keyword>
<keyword evidence="4 5" id="KW-0472">Membrane</keyword>
<dbReference type="Pfam" id="PF01061">
    <property type="entry name" value="ABC2_membrane"/>
    <property type="match status" value="1"/>
</dbReference>
<dbReference type="InterPro" id="IPR013525">
    <property type="entry name" value="ABC2_TM"/>
</dbReference>
<feature type="transmembrane region" description="Helical" evidence="5">
    <location>
        <begin position="129"/>
        <end position="152"/>
    </location>
</feature>
<gene>
    <name evidence="7" type="ORF">E0687_12070</name>
</gene>
<feature type="transmembrane region" description="Helical" evidence="5">
    <location>
        <begin position="95"/>
        <end position="123"/>
    </location>
</feature>
<organism evidence="7 8">
    <name type="scientific">Thermus tengchongensis</name>
    <dbReference type="NCBI Taxonomy" id="1214928"/>
    <lineage>
        <taxon>Bacteria</taxon>
        <taxon>Thermotogati</taxon>
        <taxon>Deinococcota</taxon>
        <taxon>Deinococci</taxon>
        <taxon>Thermales</taxon>
        <taxon>Thermaceae</taxon>
        <taxon>Thermus</taxon>
    </lineage>
</organism>
<evidence type="ECO:0000256" key="4">
    <source>
        <dbReference type="ARBA" id="ARBA00023136"/>
    </source>
</evidence>
<proteinExistence type="predicted"/>
<comment type="caution">
    <text evidence="7">The sequence shown here is derived from an EMBL/GenBank/DDBJ whole genome shotgun (WGS) entry which is preliminary data.</text>
</comment>
<feature type="transmembrane region" description="Helical" evidence="5">
    <location>
        <begin position="20"/>
        <end position="41"/>
    </location>
</feature>
<keyword evidence="2 5" id="KW-0812">Transmembrane</keyword>
<evidence type="ECO:0000256" key="3">
    <source>
        <dbReference type="ARBA" id="ARBA00022989"/>
    </source>
</evidence>
<dbReference type="EMBL" id="SJZF01000030">
    <property type="protein sequence ID" value="TFU25199.1"/>
    <property type="molecule type" value="Genomic_DNA"/>
</dbReference>